<feature type="compositionally biased region" description="Basic and acidic residues" evidence="1">
    <location>
        <begin position="128"/>
        <end position="140"/>
    </location>
</feature>
<organism evidence="3 4">
    <name type="scientific">Aquimarina addita</name>
    <dbReference type="NCBI Taxonomy" id="870485"/>
    <lineage>
        <taxon>Bacteria</taxon>
        <taxon>Pseudomonadati</taxon>
        <taxon>Bacteroidota</taxon>
        <taxon>Flavobacteriia</taxon>
        <taxon>Flavobacteriales</taxon>
        <taxon>Flavobacteriaceae</taxon>
        <taxon>Aquimarina</taxon>
    </lineage>
</organism>
<gene>
    <name evidence="3" type="ORF">GCM10022393_16380</name>
</gene>
<feature type="compositionally biased region" description="Low complexity" evidence="1">
    <location>
        <begin position="105"/>
        <end position="114"/>
    </location>
</feature>
<keyword evidence="2" id="KW-0812">Transmembrane</keyword>
<proteinExistence type="predicted"/>
<dbReference type="EMBL" id="BAABCW010000005">
    <property type="protein sequence ID" value="GAA4115964.1"/>
    <property type="molecule type" value="Genomic_DNA"/>
</dbReference>
<feature type="transmembrane region" description="Helical" evidence="2">
    <location>
        <begin position="9"/>
        <end position="27"/>
    </location>
</feature>
<reference evidence="4" key="1">
    <citation type="journal article" date="2019" name="Int. J. Syst. Evol. Microbiol.">
        <title>The Global Catalogue of Microorganisms (GCM) 10K type strain sequencing project: providing services to taxonomists for standard genome sequencing and annotation.</title>
        <authorList>
            <consortium name="The Broad Institute Genomics Platform"/>
            <consortium name="The Broad Institute Genome Sequencing Center for Infectious Disease"/>
            <person name="Wu L."/>
            <person name="Ma J."/>
        </authorList>
    </citation>
    <scope>NUCLEOTIDE SEQUENCE [LARGE SCALE GENOMIC DNA]</scope>
    <source>
        <strain evidence="4">JCM 17106</strain>
    </source>
</reference>
<keyword evidence="4" id="KW-1185">Reference proteome</keyword>
<evidence type="ECO:0008006" key="5">
    <source>
        <dbReference type="Google" id="ProtNLM"/>
    </source>
</evidence>
<name>A0ABP7XHK0_9FLAO</name>
<comment type="caution">
    <text evidence="3">The sequence shown here is derived from an EMBL/GenBank/DDBJ whole genome shotgun (WGS) entry which is preliminary data.</text>
</comment>
<evidence type="ECO:0000313" key="3">
    <source>
        <dbReference type="EMBL" id="GAA4115964.1"/>
    </source>
</evidence>
<feature type="compositionally biased region" description="Acidic residues" evidence="1">
    <location>
        <begin position="115"/>
        <end position="127"/>
    </location>
</feature>
<keyword evidence="2" id="KW-0472">Membrane</keyword>
<evidence type="ECO:0000256" key="1">
    <source>
        <dbReference type="SAM" id="MobiDB-lite"/>
    </source>
</evidence>
<keyword evidence="2" id="KW-1133">Transmembrane helix</keyword>
<accession>A0ABP7XHK0</accession>
<evidence type="ECO:0000313" key="4">
    <source>
        <dbReference type="Proteomes" id="UP001500459"/>
    </source>
</evidence>
<sequence>MEFVEKHKALIITTMLMGIFILSLYNINMINKKKELSSEILMEIPEEFLSEMEEEEEEPLEKENRELIAAKRTHNAFNEDFEDPDDFEERIKSLTEAEEADAESAENSNLAEGEIPIDEQIDEEEDDQKNQKPISKESNNRHSSSSYSLKGRDVLGQIPNPVYTCNGSGKVVVKIEVNANGYVVDTKIDRKKSTTKNECLFENAAQYARRAQFSSAQLAEQKGIITYFFNYGG</sequence>
<dbReference type="Proteomes" id="UP001500459">
    <property type="component" value="Unassembled WGS sequence"/>
</dbReference>
<evidence type="ECO:0000256" key="2">
    <source>
        <dbReference type="SAM" id="Phobius"/>
    </source>
</evidence>
<feature type="region of interest" description="Disordered" evidence="1">
    <location>
        <begin position="97"/>
        <end position="152"/>
    </location>
</feature>
<protein>
    <recommendedName>
        <fullName evidence="5">Energy transducer TonB</fullName>
    </recommendedName>
</protein>